<feature type="transmembrane region" description="Helical" evidence="1">
    <location>
        <begin position="58"/>
        <end position="79"/>
    </location>
</feature>
<feature type="transmembrane region" description="Helical" evidence="1">
    <location>
        <begin position="20"/>
        <end position="46"/>
    </location>
</feature>
<keyword evidence="1" id="KW-1133">Transmembrane helix</keyword>
<dbReference type="RefSeq" id="WP_341367255.1">
    <property type="nucleotide sequence ID" value="NZ_CP150951.2"/>
</dbReference>
<accession>A0ABZ2V3Z0</accession>
<keyword evidence="1" id="KW-0812">Transmembrane</keyword>
<evidence type="ECO:0000313" key="2">
    <source>
        <dbReference type="EMBL" id="WZC49144.1"/>
    </source>
</evidence>
<sequence>MMLTETLRRQHHDFRNMPVLVEWGTVSVGIVMITLINRLVLAIVMVPQAPLGLTLVQMISTIAIYPLVVIVGHFAFGVTRAAPGQIGSRGQKI</sequence>
<dbReference type="EMBL" id="CP150951">
    <property type="protein sequence ID" value="WZC49144.1"/>
    <property type="molecule type" value="Genomic_DNA"/>
</dbReference>
<evidence type="ECO:0000256" key="1">
    <source>
        <dbReference type="SAM" id="Phobius"/>
    </source>
</evidence>
<protein>
    <submittedName>
        <fullName evidence="2">Uncharacterized protein</fullName>
    </submittedName>
</protein>
<reference evidence="3" key="1">
    <citation type="submission" date="2024-04" db="EMBL/GenBank/DDBJ databases">
        <title>Phylogenomic analyses of a clade within the roseobacter group suggest taxonomic reassignments of species of the genera Aestuariivita, Citreicella, Loktanella, Nautella, Pelagibaca, Ruegeria, Thalassobius, Thiobacimonas and Tropicibacter, and the proposal o.</title>
        <authorList>
            <person name="Jeon C.O."/>
        </authorList>
    </citation>
    <scope>NUCLEOTIDE SEQUENCE [LARGE SCALE GENOMIC DNA]</scope>
    <source>
        <strain evidence="3">BS5-3</strain>
    </source>
</reference>
<dbReference type="Proteomes" id="UP001440612">
    <property type="component" value="Chromosome"/>
</dbReference>
<keyword evidence="3" id="KW-1185">Reference proteome</keyword>
<evidence type="ECO:0000313" key="3">
    <source>
        <dbReference type="Proteomes" id="UP001440612"/>
    </source>
</evidence>
<organism evidence="2 3">
    <name type="scientific">Yoonia phaeophyticola</name>
    <dbReference type="NCBI Taxonomy" id="3137369"/>
    <lineage>
        <taxon>Bacteria</taxon>
        <taxon>Pseudomonadati</taxon>
        <taxon>Pseudomonadota</taxon>
        <taxon>Alphaproteobacteria</taxon>
        <taxon>Rhodobacterales</taxon>
        <taxon>Paracoccaceae</taxon>
        <taxon>Yoonia</taxon>
    </lineage>
</organism>
<proteinExistence type="predicted"/>
<name>A0ABZ2V3Z0_9RHOB</name>
<keyword evidence="1" id="KW-0472">Membrane</keyword>
<gene>
    <name evidence="2" type="ORF">AABB29_00335</name>
</gene>